<reference evidence="7" key="1">
    <citation type="submission" date="2017-08" db="EMBL/GenBank/DDBJ databases">
        <authorList>
            <person name="Varghese N."/>
            <person name="Submissions S."/>
        </authorList>
    </citation>
    <scope>NUCLEOTIDE SEQUENCE [LARGE SCALE GENOMIC DNA]</scope>
    <source>
        <strain evidence="7">KCTC 23107</strain>
    </source>
</reference>
<dbReference type="EMBL" id="OCPC01000001">
    <property type="protein sequence ID" value="SOE08694.1"/>
    <property type="molecule type" value="Genomic_DNA"/>
</dbReference>
<dbReference type="RefSeq" id="WP_097104565.1">
    <property type="nucleotide sequence ID" value="NZ_OCPC01000001.1"/>
</dbReference>
<protein>
    <submittedName>
        <fullName evidence="6">Amino acid/amide ABC transporter substrate-binding protein (HAAT family)</fullName>
    </submittedName>
</protein>
<dbReference type="Pfam" id="PF13458">
    <property type="entry name" value="Peripla_BP_6"/>
    <property type="match status" value="1"/>
</dbReference>
<comment type="similarity">
    <text evidence="1">Belongs to the leucine-binding protein family.</text>
</comment>
<evidence type="ECO:0000313" key="6">
    <source>
        <dbReference type="EMBL" id="SOE08694.1"/>
    </source>
</evidence>
<keyword evidence="3" id="KW-0029">Amino-acid transport</keyword>
<organism evidence="6 7">
    <name type="scientific">Hoeflea halophila</name>
    <dbReference type="NCBI Taxonomy" id="714899"/>
    <lineage>
        <taxon>Bacteria</taxon>
        <taxon>Pseudomonadati</taxon>
        <taxon>Pseudomonadota</taxon>
        <taxon>Alphaproteobacteria</taxon>
        <taxon>Hyphomicrobiales</taxon>
        <taxon>Rhizobiaceae</taxon>
        <taxon>Hoeflea</taxon>
    </lineage>
</organism>
<accession>A0A286HNH2</accession>
<keyword evidence="2 4" id="KW-0732">Signal</keyword>
<feature type="domain" description="Leucine-binding protein" evidence="5">
    <location>
        <begin position="26"/>
        <end position="337"/>
    </location>
</feature>
<dbReference type="Gene3D" id="3.40.50.2300">
    <property type="match status" value="2"/>
</dbReference>
<dbReference type="AlphaFoldDB" id="A0A286HNH2"/>
<keyword evidence="3" id="KW-0813">Transport</keyword>
<dbReference type="PANTHER" id="PTHR30483:SF6">
    <property type="entry name" value="PERIPLASMIC BINDING PROTEIN OF ABC TRANSPORTER FOR NATURAL AMINO ACIDS"/>
    <property type="match status" value="1"/>
</dbReference>
<evidence type="ECO:0000256" key="1">
    <source>
        <dbReference type="ARBA" id="ARBA00010062"/>
    </source>
</evidence>
<gene>
    <name evidence="6" type="ORF">SAMN05877838_0423</name>
</gene>
<dbReference type="InterPro" id="IPR028082">
    <property type="entry name" value="Peripla_BP_I"/>
</dbReference>
<dbReference type="PANTHER" id="PTHR30483">
    <property type="entry name" value="LEUCINE-SPECIFIC-BINDING PROTEIN"/>
    <property type="match status" value="1"/>
</dbReference>
<sequence length="400" mass="41303">MKKTTYALAMAALLASGASTLAADTKLGLLMDITGPIASFIPPLQNAANLAVQHVNENGGLLDGQVVPVYGDTTGSSQGAVDAAGKLINVENVPIIMGALMSGTTISAAEAAAIPAGVVQISPTATSPAMTDINDNDLLYRIVPSDNFQGQVLAKMVLDEGIEKVAVTFVNNDYGVGIGGTFIEAYKALGGEVVAEVKHEEKKNSYRSELATLSKAGGDALVVVAYAGDSGSKIVKQALEGGLFTKFIGTDGLRDEALISDIGAEALASSFFSAPTSPADNPNQARLHELYTAAYDEPADKPFVDQTYDATFLALLAIEQAGSADRGKMAEALRAVASAPGEKVGPGDWAKAKALIAEGKDIDYDGAGGNYDFDENGDVAGVIGKFVVDGDVYKQIAIFE</sequence>
<keyword evidence="7" id="KW-1185">Reference proteome</keyword>
<evidence type="ECO:0000259" key="5">
    <source>
        <dbReference type="Pfam" id="PF13458"/>
    </source>
</evidence>
<dbReference type="SUPFAM" id="SSF53822">
    <property type="entry name" value="Periplasmic binding protein-like I"/>
    <property type="match status" value="1"/>
</dbReference>
<dbReference type="OrthoDB" id="9791590at2"/>
<evidence type="ECO:0000313" key="7">
    <source>
        <dbReference type="Proteomes" id="UP000219465"/>
    </source>
</evidence>
<feature type="signal peptide" evidence="4">
    <location>
        <begin position="1"/>
        <end position="22"/>
    </location>
</feature>
<dbReference type="CDD" id="cd06346">
    <property type="entry name" value="PBP1_ABC_ligand_binding-like"/>
    <property type="match status" value="1"/>
</dbReference>
<dbReference type="InterPro" id="IPR051010">
    <property type="entry name" value="BCAA_transport"/>
</dbReference>
<evidence type="ECO:0000256" key="2">
    <source>
        <dbReference type="ARBA" id="ARBA00022729"/>
    </source>
</evidence>
<evidence type="ECO:0000256" key="3">
    <source>
        <dbReference type="ARBA" id="ARBA00022970"/>
    </source>
</evidence>
<dbReference type="InterPro" id="IPR028081">
    <property type="entry name" value="Leu-bd"/>
</dbReference>
<evidence type="ECO:0000256" key="4">
    <source>
        <dbReference type="SAM" id="SignalP"/>
    </source>
</evidence>
<name>A0A286HNH2_9HYPH</name>
<feature type="chain" id="PRO_5012018593" evidence="4">
    <location>
        <begin position="23"/>
        <end position="400"/>
    </location>
</feature>
<dbReference type="Proteomes" id="UP000219465">
    <property type="component" value="Unassembled WGS sequence"/>
</dbReference>
<dbReference type="GO" id="GO:0006865">
    <property type="term" value="P:amino acid transport"/>
    <property type="evidence" value="ECO:0007669"/>
    <property type="project" value="UniProtKB-KW"/>
</dbReference>
<proteinExistence type="inferred from homology"/>